<dbReference type="InterPro" id="IPR036812">
    <property type="entry name" value="NAD(P)_OxRdtase_dom_sf"/>
</dbReference>
<dbReference type="AlphaFoldDB" id="A0A498HE83"/>
<dbReference type="InterPro" id="IPR023210">
    <property type="entry name" value="NADP_OxRdtase_dom"/>
</dbReference>
<dbReference type="GO" id="GO:0005737">
    <property type="term" value="C:cytoplasm"/>
    <property type="evidence" value="ECO:0007669"/>
    <property type="project" value="TreeGrafter"/>
</dbReference>
<dbReference type="PANTHER" id="PTHR43625:SF88">
    <property type="entry name" value="OS07G0143000 PROTEIN"/>
    <property type="match status" value="1"/>
</dbReference>
<dbReference type="PROSITE" id="PS00062">
    <property type="entry name" value="ALDOKETO_REDUCTASE_2"/>
    <property type="match status" value="1"/>
</dbReference>
<dbReference type="Gene3D" id="3.20.20.100">
    <property type="entry name" value="NADP-dependent oxidoreductase domain"/>
    <property type="match status" value="1"/>
</dbReference>
<keyword evidence="2" id="KW-0560">Oxidoreductase</keyword>
<dbReference type="SUPFAM" id="SSF51430">
    <property type="entry name" value="NAD(P)-linked oxidoreductase"/>
    <property type="match status" value="1"/>
</dbReference>
<protein>
    <recommendedName>
        <fullName evidence="3">NADP-dependent oxidoreductase domain-containing protein</fullName>
    </recommendedName>
</protein>
<evidence type="ECO:0000259" key="3">
    <source>
        <dbReference type="Pfam" id="PF00248"/>
    </source>
</evidence>
<accession>A0A498HE83</accession>
<organism evidence="4 5">
    <name type="scientific">Malus domestica</name>
    <name type="common">Apple</name>
    <name type="synonym">Pyrus malus</name>
    <dbReference type="NCBI Taxonomy" id="3750"/>
    <lineage>
        <taxon>Eukaryota</taxon>
        <taxon>Viridiplantae</taxon>
        <taxon>Streptophyta</taxon>
        <taxon>Embryophyta</taxon>
        <taxon>Tracheophyta</taxon>
        <taxon>Spermatophyta</taxon>
        <taxon>Magnoliopsida</taxon>
        <taxon>eudicotyledons</taxon>
        <taxon>Gunneridae</taxon>
        <taxon>Pentapetalae</taxon>
        <taxon>rosids</taxon>
        <taxon>fabids</taxon>
        <taxon>Rosales</taxon>
        <taxon>Rosaceae</taxon>
        <taxon>Amygdaloideae</taxon>
        <taxon>Maleae</taxon>
        <taxon>Malus</taxon>
    </lineage>
</organism>
<dbReference type="GO" id="GO:0016491">
    <property type="term" value="F:oxidoreductase activity"/>
    <property type="evidence" value="ECO:0007669"/>
    <property type="project" value="UniProtKB-KW"/>
</dbReference>
<dbReference type="Pfam" id="PF00248">
    <property type="entry name" value="Aldo_ket_red"/>
    <property type="match status" value="1"/>
</dbReference>
<gene>
    <name evidence="4" type="ORF">DVH24_027902</name>
</gene>
<keyword evidence="1" id="KW-0521">NADP</keyword>
<sequence>MAMHVSSACFSALSERRVFRVRAVAYENVTTEDDKVKLGGSDLKVTRLGIGTSNLGVTTLARADVLLPYALEFRLVKNRKMKVAKAAFDVNVDGGITFFDTAEVCGSRASFGVVNSETLLGRFIKEKKQKDPRIDVAVATKFATLLWRLGRQSAIAALKDSLNCLELSSVKLYQLHWYVPYEPLLFVKILVSAKVTTKSYQVFVLFFKPEIWGNEGYLDGLGDAVEQGLVKAVGVSNYSQKRLRKAHAKLQKRGISLASNQVNYSLIYKAPKENGVKSTCDELGITLIAYSPIAQDMDFSCANKDSPFRLYTLENPPIGPRRQIYTPENFQRSPTIFIYVEAWLKISPKVQYFSSLSILDPLQVVLNWLIAQGNVVPIPGAKKAEQVAEFASSLGWRLNTEEVAELRALVTEIKPVTGFPVEKL</sequence>
<reference evidence="4 5" key="1">
    <citation type="submission" date="2018-10" db="EMBL/GenBank/DDBJ databases">
        <title>A high-quality apple genome assembly.</title>
        <authorList>
            <person name="Hu J."/>
        </authorList>
    </citation>
    <scope>NUCLEOTIDE SEQUENCE [LARGE SCALE GENOMIC DNA]</scope>
    <source>
        <strain evidence="5">cv. HFTH1</strain>
        <tissue evidence="4">Young leaf</tissue>
    </source>
</reference>
<evidence type="ECO:0000256" key="2">
    <source>
        <dbReference type="ARBA" id="ARBA00023002"/>
    </source>
</evidence>
<proteinExistence type="predicted"/>
<feature type="domain" description="NADP-dependent oxidoreductase" evidence="3">
    <location>
        <begin position="84"/>
        <end position="409"/>
    </location>
</feature>
<dbReference type="Proteomes" id="UP000290289">
    <property type="component" value="Chromosome 17"/>
</dbReference>
<dbReference type="EMBL" id="RDQH01000343">
    <property type="protein sequence ID" value="RXH67755.1"/>
    <property type="molecule type" value="Genomic_DNA"/>
</dbReference>
<dbReference type="PANTHER" id="PTHR43625">
    <property type="entry name" value="AFLATOXIN B1 ALDEHYDE REDUCTASE"/>
    <property type="match status" value="1"/>
</dbReference>
<dbReference type="InterPro" id="IPR050791">
    <property type="entry name" value="Aldo-Keto_reductase"/>
</dbReference>
<evidence type="ECO:0000256" key="1">
    <source>
        <dbReference type="ARBA" id="ARBA00022857"/>
    </source>
</evidence>
<dbReference type="InterPro" id="IPR018170">
    <property type="entry name" value="Aldo/ket_reductase_CS"/>
</dbReference>
<comment type="caution">
    <text evidence="4">The sequence shown here is derived from an EMBL/GenBank/DDBJ whole genome shotgun (WGS) entry which is preliminary data.</text>
</comment>
<dbReference type="STRING" id="3750.A0A498HE83"/>
<evidence type="ECO:0000313" key="5">
    <source>
        <dbReference type="Proteomes" id="UP000290289"/>
    </source>
</evidence>
<keyword evidence="5" id="KW-1185">Reference proteome</keyword>
<evidence type="ECO:0000313" key="4">
    <source>
        <dbReference type="EMBL" id="RXH67755.1"/>
    </source>
</evidence>
<name>A0A498HE83_MALDO</name>